<protein>
    <submittedName>
        <fullName evidence="3">Biopolymer transporter TolR</fullName>
    </submittedName>
</protein>
<dbReference type="EMBL" id="QEWP01000003">
    <property type="protein sequence ID" value="PWE00510.1"/>
    <property type="molecule type" value="Genomic_DNA"/>
</dbReference>
<feature type="chain" id="PRO_5015607887" evidence="1">
    <location>
        <begin position="27"/>
        <end position="506"/>
    </location>
</feature>
<organism evidence="3 4">
    <name type="scientific">Marinilabilia rubra</name>
    <dbReference type="NCBI Taxonomy" id="2162893"/>
    <lineage>
        <taxon>Bacteria</taxon>
        <taxon>Pseudomonadati</taxon>
        <taxon>Bacteroidota</taxon>
        <taxon>Bacteroidia</taxon>
        <taxon>Marinilabiliales</taxon>
        <taxon>Marinilabiliaceae</taxon>
        <taxon>Marinilabilia</taxon>
    </lineage>
</organism>
<keyword evidence="4" id="KW-1185">Reference proteome</keyword>
<dbReference type="InterPro" id="IPR032485">
    <property type="entry name" value="LRP1-like_beta_prop"/>
</dbReference>
<proteinExistence type="predicted"/>
<dbReference type="Gene3D" id="2.120.10.30">
    <property type="entry name" value="TolB, C-terminal domain"/>
    <property type="match status" value="1"/>
</dbReference>
<evidence type="ECO:0000313" key="4">
    <source>
        <dbReference type="Proteomes" id="UP000244956"/>
    </source>
</evidence>
<reference evidence="3 4" key="1">
    <citation type="submission" date="2018-05" db="EMBL/GenBank/DDBJ databases">
        <title>Marinilabilia rubrum sp. nov., isolated from saltern sediment.</title>
        <authorList>
            <person name="Zhang R."/>
        </authorList>
    </citation>
    <scope>NUCLEOTIDE SEQUENCE [LARGE SCALE GENOMIC DNA]</scope>
    <source>
        <strain evidence="3 4">WTE16</strain>
    </source>
</reference>
<feature type="domain" description="Prolow-density lipoprotein receptor-related protein 1-like beta-propeller" evidence="2">
    <location>
        <begin position="317"/>
        <end position="425"/>
    </location>
</feature>
<dbReference type="Proteomes" id="UP000244956">
    <property type="component" value="Unassembled WGS sequence"/>
</dbReference>
<evidence type="ECO:0000313" key="3">
    <source>
        <dbReference type="EMBL" id="PWE00510.1"/>
    </source>
</evidence>
<dbReference type="AlphaFoldDB" id="A0A2U2BBS3"/>
<comment type="caution">
    <text evidence="3">The sequence shown here is derived from an EMBL/GenBank/DDBJ whole genome shotgun (WGS) entry which is preliminary data.</text>
</comment>
<dbReference type="SUPFAM" id="SSF82171">
    <property type="entry name" value="DPP6 N-terminal domain-like"/>
    <property type="match status" value="1"/>
</dbReference>
<feature type="signal peptide" evidence="1">
    <location>
        <begin position="1"/>
        <end position="26"/>
    </location>
</feature>
<dbReference type="PANTHER" id="PTHR36842:SF1">
    <property type="entry name" value="PROTEIN TOLB"/>
    <property type="match status" value="1"/>
</dbReference>
<gene>
    <name evidence="3" type="ORF">DDZ16_06165</name>
</gene>
<name>A0A2U2BBS3_9BACT</name>
<evidence type="ECO:0000256" key="1">
    <source>
        <dbReference type="SAM" id="SignalP"/>
    </source>
</evidence>
<dbReference type="RefSeq" id="WP_109263549.1">
    <property type="nucleotide sequence ID" value="NZ_QEWP01000003.1"/>
</dbReference>
<dbReference type="Pfam" id="PF16472">
    <property type="entry name" value="DUF5050"/>
    <property type="match status" value="1"/>
</dbReference>
<evidence type="ECO:0000259" key="2">
    <source>
        <dbReference type="Pfam" id="PF16472"/>
    </source>
</evidence>
<dbReference type="Gene3D" id="2.60.120.200">
    <property type="match status" value="1"/>
</dbReference>
<dbReference type="OrthoDB" id="8432779at2"/>
<dbReference type="PANTHER" id="PTHR36842">
    <property type="entry name" value="PROTEIN TOLB HOMOLOG"/>
    <property type="match status" value="1"/>
</dbReference>
<sequence>MKNSHTIKTGVILLSGSLFMSFMTKAQTPDTGIFTEHNDIGAVGISGEADYSSDNQTYVLTGSGENIWFDEDAFQFAWREASGDFILRARMKFKGEGQHSHRKMGWMLRTNKTPGSPHYSAVVHGDGLTALQYRAEQDGETLEMRSEVQSPDIVQLERRGDTLLMSVAKYGEVFNTISMPVEDLQDEVLAGLFVCSHDSTTTEKAVFSNVRLVKPAPDDLVPYQDFLGSHLEVMNMETGHREIIFTSPISIQAPNWTPDNQSLIYNSEGLLFKISADGGIPSQMNTGFATNNNNDHVLTFDGKTMGISHHADEDDGQSVVYSLSIEGGTPKRITAKSPSYLHGWSPDNRYVIYTAERNGQYDIYRIPAEGGEEVQLTNQKALDDGSEYSPDGEYIYFNSARTGTMQIWRMKPDGSEQEQLTFDEYNDWFPHISPDGKQIVFISYMPEVDAGDHPFYKHVYLRQIPIDGGDPKVVAYLYGGQGTMNVPSWSPCGKYISFVSNSGVWW</sequence>
<accession>A0A2U2BBS3</accession>
<keyword evidence="1" id="KW-0732">Signal</keyword>
<dbReference type="InterPro" id="IPR011042">
    <property type="entry name" value="6-blade_b-propeller_TolB-like"/>
</dbReference>